<name>A0A505DE74_9ACTN</name>
<organism evidence="2 3">
    <name type="scientific">Streptomyces sporangiiformans</name>
    <dbReference type="NCBI Taxonomy" id="2315329"/>
    <lineage>
        <taxon>Bacteria</taxon>
        <taxon>Bacillati</taxon>
        <taxon>Actinomycetota</taxon>
        <taxon>Actinomycetes</taxon>
        <taxon>Kitasatosporales</taxon>
        <taxon>Streptomycetaceae</taxon>
        <taxon>Streptomyces</taxon>
    </lineage>
</organism>
<comment type="caution">
    <text evidence="2">The sequence shown here is derived from an EMBL/GenBank/DDBJ whole genome shotgun (WGS) entry which is preliminary data.</text>
</comment>
<keyword evidence="1" id="KW-0732">Signal</keyword>
<accession>A0A505DE74</accession>
<evidence type="ECO:0000313" key="3">
    <source>
        <dbReference type="Proteomes" id="UP000317378"/>
    </source>
</evidence>
<keyword evidence="3" id="KW-1185">Reference proteome</keyword>
<dbReference type="Proteomes" id="UP000317378">
    <property type="component" value="Unassembled WGS sequence"/>
</dbReference>
<dbReference type="RefSeq" id="WP_119101623.1">
    <property type="nucleotide sequence ID" value="NZ_QXMJ01000130.1"/>
</dbReference>
<dbReference type="EMBL" id="VCHX02000130">
    <property type="protein sequence ID" value="TPQ20782.1"/>
    <property type="molecule type" value="Genomic_DNA"/>
</dbReference>
<evidence type="ECO:0008006" key="4">
    <source>
        <dbReference type="Google" id="ProtNLM"/>
    </source>
</evidence>
<feature type="chain" id="PRO_5021214952" description="Secreted protein" evidence="1">
    <location>
        <begin position="20"/>
        <end position="137"/>
    </location>
</feature>
<reference evidence="2 3" key="1">
    <citation type="submission" date="2019-06" db="EMBL/GenBank/DDBJ databases">
        <title>Streptomyces sporangiiformans sp. nov., a novel actinomycete isolated from soil in Mount Song.</title>
        <authorList>
            <person name="Han L."/>
        </authorList>
    </citation>
    <scope>NUCLEOTIDE SEQUENCE [LARGE SCALE GENOMIC DNA]</scope>
    <source>
        <strain evidence="2 3">NEAU-SSA 1</strain>
    </source>
</reference>
<evidence type="ECO:0000256" key="1">
    <source>
        <dbReference type="SAM" id="SignalP"/>
    </source>
</evidence>
<dbReference type="AlphaFoldDB" id="A0A505DE74"/>
<feature type="signal peptide" evidence="1">
    <location>
        <begin position="1"/>
        <end position="19"/>
    </location>
</feature>
<dbReference type="OrthoDB" id="3690785at2"/>
<gene>
    <name evidence="2" type="ORF">FGD71_018820</name>
</gene>
<protein>
    <recommendedName>
        <fullName evidence="4">Secreted protein</fullName>
    </recommendedName>
</protein>
<proteinExistence type="predicted"/>
<sequence length="137" mass="14653">MITVIAATGLALATTPAAADENTRTSVDWATRHQTAAAEGERWLEPGNPPFRTLVVSGKLSNTGNNCYSLWTKFLVDLVPRPAAKQAQICGRGTVDVTVRKVYSPTTTGYLTVCAGVENANDCAPWESITAWPVSQD</sequence>
<evidence type="ECO:0000313" key="2">
    <source>
        <dbReference type="EMBL" id="TPQ20782.1"/>
    </source>
</evidence>